<dbReference type="EMBL" id="JBGMDY010000009">
    <property type="protein sequence ID" value="KAL2322104.1"/>
    <property type="molecule type" value="Genomic_DNA"/>
</dbReference>
<name>A0ABD1LF07_9FABA</name>
<sequence>MNRFDPPIHPTSEISRIIKGKFEGSWESYGEVKTTNQDVAKMWFEEFERKFKWLSDHDAQIRRAFDHKASEGFSNAMYRVRRGIDLGSWIPK</sequence>
<proteinExistence type="predicted"/>
<dbReference type="AlphaFoldDB" id="A0ABD1LF07"/>
<evidence type="ECO:0000313" key="1">
    <source>
        <dbReference type="EMBL" id="KAL2322104.1"/>
    </source>
</evidence>
<keyword evidence="2" id="KW-1185">Reference proteome</keyword>
<gene>
    <name evidence="1" type="ORF">Fmac_026483</name>
</gene>
<reference evidence="1 2" key="1">
    <citation type="submission" date="2024-08" db="EMBL/GenBank/DDBJ databases">
        <title>Insights into the chromosomal genome structure of Flemingia macrophylla.</title>
        <authorList>
            <person name="Ding Y."/>
            <person name="Zhao Y."/>
            <person name="Bi W."/>
            <person name="Wu M."/>
            <person name="Zhao G."/>
            <person name="Gong Y."/>
            <person name="Li W."/>
            <person name="Zhang P."/>
        </authorList>
    </citation>
    <scope>NUCLEOTIDE SEQUENCE [LARGE SCALE GENOMIC DNA]</scope>
    <source>
        <strain evidence="1">DYQJB</strain>
        <tissue evidence="1">Leaf</tissue>
    </source>
</reference>
<comment type="caution">
    <text evidence="1">The sequence shown here is derived from an EMBL/GenBank/DDBJ whole genome shotgun (WGS) entry which is preliminary data.</text>
</comment>
<dbReference type="Proteomes" id="UP001603857">
    <property type="component" value="Unassembled WGS sequence"/>
</dbReference>
<accession>A0ABD1LF07</accession>
<evidence type="ECO:0000313" key="2">
    <source>
        <dbReference type="Proteomes" id="UP001603857"/>
    </source>
</evidence>
<protein>
    <submittedName>
        <fullName evidence="1">Uncharacterized protein</fullName>
    </submittedName>
</protein>
<organism evidence="1 2">
    <name type="scientific">Flemingia macrophylla</name>
    <dbReference type="NCBI Taxonomy" id="520843"/>
    <lineage>
        <taxon>Eukaryota</taxon>
        <taxon>Viridiplantae</taxon>
        <taxon>Streptophyta</taxon>
        <taxon>Embryophyta</taxon>
        <taxon>Tracheophyta</taxon>
        <taxon>Spermatophyta</taxon>
        <taxon>Magnoliopsida</taxon>
        <taxon>eudicotyledons</taxon>
        <taxon>Gunneridae</taxon>
        <taxon>Pentapetalae</taxon>
        <taxon>rosids</taxon>
        <taxon>fabids</taxon>
        <taxon>Fabales</taxon>
        <taxon>Fabaceae</taxon>
        <taxon>Papilionoideae</taxon>
        <taxon>50 kb inversion clade</taxon>
        <taxon>NPAAA clade</taxon>
        <taxon>indigoferoid/millettioid clade</taxon>
        <taxon>Phaseoleae</taxon>
        <taxon>Flemingia</taxon>
    </lineage>
</organism>